<dbReference type="STRING" id="1314674.A0A0D7BIA2"/>
<keyword evidence="3" id="KW-1185">Reference proteome</keyword>
<dbReference type="InterPro" id="IPR016024">
    <property type="entry name" value="ARM-type_fold"/>
</dbReference>
<reference evidence="2 3" key="1">
    <citation type="journal article" date="2015" name="Fungal Genet. Biol.">
        <title>Evolution of novel wood decay mechanisms in Agaricales revealed by the genome sequences of Fistulina hepatica and Cylindrobasidium torrendii.</title>
        <authorList>
            <person name="Floudas D."/>
            <person name="Held B.W."/>
            <person name="Riley R."/>
            <person name="Nagy L.G."/>
            <person name="Koehler G."/>
            <person name="Ransdell A.S."/>
            <person name="Younus H."/>
            <person name="Chow J."/>
            <person name="Chiniquy J."/>
            <person name="Lipzen A."/>
            <person name="Tritt A."/>
            <person name="Sun H."/>
            <person name="Haridas S."/>
            <person name="LaButti K."/>
            <person name="Ohm R.A."/>
            <person name="Kues U."/>
            <person name="Blanchette R.A."/>
            <person name="Grigoriev I.V."/>
            <person name="Minto R.E."/>
            <person name="Hibbett D.S."/>
        </authorList>
    </citation>
    <scope>NUCLEOTIDE SEQUENCE [LARGE SCALE GENOMIC DNA]</scope>
    <source>
        <strain evidence="2 3">FP15055 ss-10</strain>
    </source>
</reference>
<accession>A0A0D7BIA2</accession>
<evidence type="ECO:0000313" key="3">
    <source>
        <dbReference type="Proteomes" id="UP000054007"/>
    </source>
</evidence>
<protein>
    <recommendedName>
        <fullName evidence="4">ARM repeat-containing protein</fullName>
    </recommendedName>
</protein>
<dbReference type="AlphaFoldDB" id="A0A0D7BIA2"/>
<dbReference type="OrthoDB" id="26149at2759"/>
<feature type="region of interest" description="Disordered" evidence="1">
    <location>
        <begin position="658"/>
        <end position="688"/>
    </location>
</feature>
<dbReference type="EMBL" id="KN880475">
    <property type="protein sequence ID" value="KIY69965.1"/>
    <property type="molecule type" value="Genomic_DNA"/>
</dbReference>
<dbReference type="Proteomes" id="UP000054007">
    <property type="component" value="Unassembled WGS sequence"/>
</dbReference>
<feature type="compositionally biased region" description="Low complexity" evidence="1">
    <location>
        <begin position="664"/>
        <end position="685"/>
    </location>
</feature>
<proteinExistence type="predicted"/>
<organism evidence="2 3">
    <name type="scientific">Cylindrobasidium torrendii FP15055 ss-10</name>
    <dbReference type="NCBI Taxonomy" id="1314674"/>
    <lineage>
        <taxon>Eukaryota</taxon>
        <taxon>Fungi</taxon>
        <taxon>Dikarya</taxon>
        <taxon>Basidiomycota</taxon>
        <taxon>Agaricomycotina</taxon>
        <taxon>Agaricomycetes</taxon>
        <taxon>Agaricomycetidae</taxon>
        <taxon>Agaricales</taxon>
        <taxon>Marasmiineae</taxon>
        <taxon>Physalacriaceae</taxon>
        <taxon>Cylindrobasidium</taxon>
    </lineage>
</organism>
<sequence length="780" mass="84244">MTSKAEALDLESQLANLLLQVRASDNRVLWHQIGIVAHDTANALRSKDGEDIHTALGKTALPNTLTALLALALHEGSIPDDYYTTPTLELLRVGANLCMNHDTNRNALLEAGFPQAVTSLLEGYAEIVESPADSRPLALTIPHLKVIRNAVGVLLNACMGFDPIKFRLLSVEAVLTILKLANSIYPPGSWQYHTLKPESGADALTESWTLRSGISNWAWRAVTELRDVSDESLLKMRPEILPVLTPTLAAFTPSSTELTPVDLIKPDSELYYTLVRADFDALEETCSLVESLSLDVEDIRYSLARGYRNPAEHDGVLCLQSILNFIETGGYPPSWSACTTLGEAELLQLQKSFTICKAALVKSVVEVAGEDTNEEQLWDDSNGEAPGGEFVKTMVRWIKDFVSSAPAVGSDSLPRDDLVICASLSLGNLARREKHAVILLSSPHNMATVLVSPQLLGPSVDIKLKHGVLGLLKHMAQSSPLAAVHDHLLQANAVRHISMSGIWDEKADNMAEIVQLSAIGVVKHMCGANVENVFTLVLPEDDNSPTGLARIMALTRRSESVPIRSEGTRVLVNVVRRLWNDASVATKADSDKKQKKKHAAIRLMLTQEVANALALLVTRSGKYPLLINEGLVALSLLSTQRAGAPLVLKALEVSSASTETSPMAVSPTSSDALSSPSVVTPSSSTRGQLHLPETATDMLVAVLRNVDNPANFQVEVRVNVCSLLLQLEKQDLGAGLATVKRRVQPVLEQVVEDLKDVGSEGMEATLAAAAREVMKGWSGI</sequence>
<dbReference type="PANTHER" id="PTHR10957">
    <property type="entry name" value="RAP1 GTPASE-GDP DISSOCIATION STIMULATOR 1"/>
    <property type="match status" value="1"/>
</dbReference>
<evidence type="ECO:0000256" key="1">
    <source>
        <dbReference type="SAM" id="MobiDB-lite"/>
    </source>
</evidence>
<dbReference type="SUPFAM" id="SSF48371">
    <property type="entry name" value="ARM repeat"/>
    <property type="match status" value="1"/>
</dbReference>
<name>A0A0D7BIA2_9AGAR</name>
<evidence type="ECO:0000313" key="2">
    <source>
        <dbReference type="EMBL" id="KIY69965.1"/>
    </source>
</evidence>
<dbReference type="GO" id="GO:0005085">
    <property type="term" value="F:guanyl-nucleotide exchange factor activity"/>
    <property type="evidence" value="ECO:0007669"/>
    <property type="project" value="InterPro"/>
</dbReference>
<evidence type="ECO:0008006" key="4">
    <source>
        <dbReference type="Google" id="ProtNLM"/>
    </source>
</evidence>
<gene>
    <name evidence="2" type="ORF">CYLTODRAFT_392703</name>
</gene>
<dbReference type="InterPro" id="IPR040144">
    <property type="entry name" value="RAP1GDS1"/>
</dbReference>